<dbReference type="Pfam" id="PF13953">
    <property type="entry name" value="PapC_C"/>
    <property type="match status" value="1"/>
</dbReference>
<dbReference type="InterPro" id="IPR042186">
    <property type="entry name" value="FimD_plug_dom"/>
</dbReference>
<dbReference type="EMBL" id="CP022987">
    <property type="protein sequence ID" value="QAA93088.1"/>
    <property type="molecule type" value="Genomic_DNA"/>
</dbReference>
<dbReference type="Gene3D" id="2.60.40.3110">
    <property type="match status" value="1"/>
</dbReference>
<dbReference type="OrthoDB" id="8587at2"/>
<sequence length="832" mass="89724">MGWLATCLQVNTAVFHLACRPACLQKAAFSPVLLMPSKPKRALRQLSSLLSHGVILGLLTGGTLMSSTQPAHSSSADIGGSSALPSEGSNAPVFLSTSVNGNVDEDLILFVERDGQLYLPRESALQLQFSREYLQGLSEATPLSDYPEVGYDYDRSLQRISISAPFSILSLSTTAVGGRSSVRAVASASPGLLLNYDLYSSYTSQDDIGLSGFTELRAFNNFGLVSSSHLFQGTRAGNARRWERTTVRMDTVLEHSLQDEQLTFRLGDTLTNGLPWSRRTRIGGFQVSRNFALQPYQTTAPLPAYFGTAALPSAVELYIDGIQQYTGQVPAGPFQLSALPTINGAGQAQVVLTDALGRRTSVDFPFYSSNRLLREGLTDWSFETGYVRANYGYQSFDYSHDPMASATIRHGFSNYFTAESHVEGIKGVVAGGVGAIFNIGTIGTVSGSWAQSLAQGQKGKQFTVGYELQRGPFGLGANVQRGSRQYRDVASGYGGVPVVRSDSAYLGLDTGGFGSISVNYAHLQQADQPRYRFGGVSWSRSFDRGLTLNISANQNLDERSDRSVYLNLVFNWDKGVSAYSSAVQSKGSRTYSAGANRSARNQDEWNWNVQAQSSEAQPASASGQASRRFQYLDFNAGANSAGTDQNVYAGASGSIVAMDGGVFASRKVYDGFAVVSTSGIPAVPVKSQNQLIGNTNSRGQLLVPSLQPYQHNKISIDPTSLPVDMRIKAVNLDVVPRNASGVSVKFAIDRVRAASLILRTSDDQAVPMGAQVYLNDSTEPAGWVGYDGRVYLEDLDIENRLAVHDADTKCTVQFSYRAELDTLPEIGPLVCV</sequence>
<evidence type="ECO:0000259" key="1">
    <source>
        <dbReference type="Pfam" id="PF13953"/>
    </source>
</evidence>
<dbReference type="Pfam" id="PF00577">
    <property type="entry name" value="Usher"/>
    <property type="match status" value="2"/>
</dbReference>
<dbReference type="Gene3D" id="2.60.40.2070">
    <property type="match status" value="1"/>
</dbReference>
<gene>
    <name evidence="2" type="ORF">CKA81_03970</name>
</gene>
<dbReference type="Proteomes" id="UP000283474">
    <property type="component" value="Chromosome"/>
</dbReference>
<dbReference type="Gene3D" id="2.60.40.2610">
    <property type="entry name" value="Outer membrane usher protein FimD, plug domain"/>
    <property type="match status" value="1"/>
</dbReference>
<protein>
    <recommendedName>
        <fullName evidence="1">PapC-like C-terminal domain-containing protein</fullName>
    </recommendedName>
</protein>
<name>A0A410G9U6_9BURK</name>
<organism evidence="2 3">
    <name type="scientific">Pollutimonas thiosulfatoxidans</name>
    <dbReference type="NCBI Taxonomy" id="2028345"/>
    <lineage>
        <taxon>Bacteria</taxon>
        <taxon>Pseudomonadati</taxon>
        <taxon>Pseudomonadota</taxon>
        <taxon>Betaproteobacteria</taxon>
        <taxon>Burkholderiales</taxon>
        <taxon>Alcaligenaceae</taxon>
        <taxon>Pollutimonas</taxon>
    </lineage>
</organism>
<dbReference type="InterPro" id="IPR043142">
    <property type="entry name" value="PapC-like_C_sf"/>
</dbReference>
<keyword evidence="3" id="KW-1185">Reference proteome</keyword>
<evidence type="ECO:0000313" key="2">
    <source>
        <dbReference type="EMBL" id="QAA93088.1"/>
    </source>
</evidence>
<feature type="domain" description="PapC-like C-terminal" evidence="1">
    <location>
        <begin position="758"/>
        <end position="816"/>
    </location>
</feature>
<evidence type="ECO:0000313" key="3">
    <source>
        <dbReference type="Proteomes" id="UP000283474"/>
    </source>
</evidence>
<dbReference type="InterPro" id="IPR000015">
    <property type="entry name" value="Fimb_usher"/>
</dbReference>
<proteinExistence type="predicted"/>
<dbReference type="PANTHER" id="PTHR30451">
    <property type="entry name" value="OUTER MEMBRANE USHER PROTEIN"/>
    <property type="match status" value="1"/>
</dbReference>
<dbReference type="GO" id="GO:0009297">
    <property type="term" value="P:pilus assembly"/>
    <property type="evidence" value="ECO:0007669"/>
    <property type="project" value="InterPro"/>
</dbReference>
<dbReference type="KEGG" id="pus:CKA81_03970"/>
<dbReference type="GO" id="GO:0015473">
    <property type="term" value="F:fimbrial usher porin activity"/>
    <property type="evidence" value="ECO:0007669"/>
    <property type="project" value="InterPro"/>
</dbReference>
<dbReference type="InterPro" id="IPR025949">
    <property type="entry name" value="PapC-like_C"/>
</dbReference>
<reference evidence="2 3" key="1">
    <citation type="submission" date="2017-08" db="EMBL/GenBank/DDBJ databases">
        <authorList>
            <person name="Park S.-J."/>
            <person name="Kim H."/>
        </authorList>
    </citation>
    <scope>NUCLEOTIDE SEQUENCE [LARGE SCALE GENOMIC DNA]</scope>
    <source>
        <strain evidence="3">ye3</strain>
    </source>
</reference>
<dbReference type="AlphaFoldDB" id="A0A410G9U6"/>
<dbReference type="PANTHER" id="PTHR30451:SF5">
    <property type="entry name" value="SLR0019 PROTEIN"/>
    <property type="match status" value="1"/>
</dbReference>
<accession>A0A410G9U6</accession>
<dbReference type="GO" id="GO:0009279">
    <property type="term" value="C:cell outer membrane"/>
    <property type="evidence" value="ECO:0007669"/>
    <property type="project" value="TreeGrafter"/>
</dbReference>